<evidence type="ECO:0000259" key="1">
    <source>
        <dbReference type="Pfam" id="PF00149"/>
    </source>
</evidence>
<dbReference type="PANTHER" id="PTHR12905:SF18">
    <property type="entry name" value="ESTER HYDROLASE, PUTATIVE (AFU_ORTHOLOGUE AFUA_4G03130)-RELATED"/>
    <property type="match status" value="1"/>
</dbReference>
<evidence type="ECO:0000313" key="2">
    <source>
        <dbReference type="EMBL" id="KAK6504698.1"/>
    </source>
</evidence>
<proteinExistence type="predicted"/>
<evidence type="ECO:0000313" key="3">
    <source>
        <dbReference type="Proteomes" id="UP001370758"/>
    </source>
</evidence>
<dbReference type="PANTHER" id="PTHR12905">
    <property type="entry name" value="METALLOPHOSPHOESTERASE"/>
    <property type="match status" value="1"/>
</dbReference>
<name>A0AAV9W950_9PEZI</name>
<comment type="caution">
    <text evidence="2">The sequence shown here is derived from an EMBL/GenBank/DDBJ whole genome shotgun (WGS) entry which is preliminary data.</text>
</comment>
<keyword evidence="3" id="KW-1185">Reference proteome</keyword>
<gene>
    <name evidence="2" type="ORF">TWF481_006637</name>
</gene>
<dbReference type="SUPFAM" id="SSF56300">
    <property type="entry name" value="Metallo-dependent phosphatases"/>
    <property type="match status" value="1"/>
</dbReference>
<reference evidence="2 3" key="1">
    <citation type="submission" date="2023-08" db="EMBL/GenBank/DDBJ databases">
        <authorList>
            <person name="Palmer J.M."/>
        </authorList>
    </citation>
    <scope>NUCLEOTIDE SEQUENCE [LARGE SCALE GENOMIC DNA]</scope>
    <source>
        <strain evidence="2 3">TWF481</strain>
    </source>
</reference>
<dbReference type="AlphaFoldDB" id="A0AAV9W950"/>
<sequence>MAGLDAIIHRKKPSRLDRILDNPYRYIAQALYSLQPQVSLKAPDSAGASSDSNRLKVVCISDTHNRQFHDLPEGDVLVHAGDITEKGTLDELRNAIDWLDSLPHKYKVVIGGNHDGCLDSKKSSSTTDNAINWKSLVYLQDSSIVLNIPGKSRAVKIYGNPSSPKHGTSTFQYPRSDDFWRNKAPEGVDILITHCPPRHHLDSHAGCASLIEEIWRVRPQLHVFGHIHSGRGTKVLEYDQFQRSYERLSEKEDVVLNILTMLWCLLIKAFYSICRVTQRKGETILVNATMVTGRRNEPIASGSTSAVIYL</sequence>
<dbReference type="Pfam" id="PF00149">
    <property type="entry name" value="Metallophos"/>
    <property type="match status" value="1"/>
</dbReference>
<dbReference type="InterPro" id="IPR029052">
    <property type="entry name" value="Metallo-depent_PP-like"/>
</dbReference>
<protein>
    <recommendedName>
        <fullName evidence="1">Calcineurin-like phosphoesterase domain-containing protein</fullName>
    </recommendedName>
</protein>
<dbReference type="EMBL" id="JAVHJL010000004">
    <property type="protein sequence ID" value="KAK6504698.1"/>
    <property type="molecule type" value="Genomic_DNA"/>
</dbReference>
<dbReference type="Proteomes" id="UP001370758">
    <property type="component" value="Unassembled WGS sequence"/>
</dbReference>
<dbReference type="InterPro" id="IPR051693">
    <property type="entry name" value="UPF0046_metallophosphoest"/>
</dbReference>
<dbReference type="InterPro" id="IPR004843">
    <property type="entry name" value="Calcineurin-like_PHP"/>
</dbReference>
<dbReference type="GO" id="GO:0016787">
    <property type="term" value="F:hydrolase activity"/>
    <property type="evidence" value="ECO:0007669"/>
    <property type="project" value="InterPro"/>
</dbReference>
<organism evidence="2 3">
    <name type="scientific">Arthrobotrys musiformis</name>
    <dbReference type="NCBI Taxonomy" id="47236"/>
    <lineage>
        <taxon>Eukaryota</taxon>
        <taxon>Fungi</taxon>
        <taxon>Dikarya</taxon>
        <taxon>Ascomycota</taxon>
        <taxon>Pezizomycotina</taxon>
        <taxon>Orbiliomycetes</taxon>
        <taxon>Orbiliales</taxon>
        <taxon>Orbiliaceae</taxon>
        <taxon>Arthrobotrys</taxon>
    </lineage>
</organism>
<feature type="domain" description="Calcineurin-like phosphoesterase" evidence="1">
    <location>
        <begin position="55"/>
        <end position="229"/>
    </location>
</feature>
<dbReference type="Gene3D" id="3.60.21.10">
    <property type="match status" value="1"/>
</dbReference>
<accession>A0AAV9W950</accession>
<dbReference type="CDD" id="cd07379">
    <property type="entry name" value="MPP_239FB"/>
    <property type="match status" value="1"/>
</dbReference>